<feature type="domain" description="Ubiquitin-like" evidence="2">
    <location>
        <begin position="3"/>
        <end position="80"/>
    </location>
</feature>
<protein>
    <submittedName>
        <fullName evidence="4">Polyubiquitin-like isoform X1</fullName>
    </submittedName>
</protein>
<feature type="compositionally biased region" description="Basic and acidic residues" evidence="1">
    <location>
        <begin position="151"/>
        <end position="168"/>
    </location>
</feature>
<dbReference type="SUPFAM" id="SSF54236">
    <property type="entry name" value="Ubiquitin-like"/>
    <property type="match status" value="1"/>
</dbReference>
<dbReference type="AlphaFoldDB" id="A0A6P6JCE7"/>
<feature type="region of interest" description="Disordered" evidence="1">
    <location>
        <begin position="222"/>
        <end position="245"/>
    </location>
</feature>
<dbReference type="Proteomes" id="UP000515129">
    <property type="component" value="Chromosome 25"/>
</dbReference>
<dbReference type="Pfam" id="PF00240">
    <property type="entry name" value="ubiquitin"/>
    <property type="match status" value="1"/>
</dbReference>
<feature type="compositionally biased region" description="Basic and acidic residues" evidence="1">
    <location>
        <begin position="128"/>
        <end position="144"/>
    </location>
</feature>
<keyword evidence="3" id="KW-1185">Reference proteome</keyword>
<dbReference type="InterPro" id="IPR000626">
    <property type="entry name" value="Ubiquitin-like_dom"/>
</dbReference>
<dbReference type="OrthoDB" id="428577at2759"/>
<dbReference type="RefSeq" id="XP_026057821.1">
    <property type="nucleotide sequence ID" value="XM_026202036.1"/>
</dbReference>
<dbReference type="SMART" id="SM00213">
    <property type="entry name" value="UBQ"/>
    <property type="match status" value="1"/>
</dbReference>
<evidence type="ECO:0000256" key="1">
    <source>
        <dbReference type="SAM" id="MobiDB-lite"/>
    </source>
</evidence>
<evidence type="ECO:0000259" key="2">
    <source>
        <dbReference type="PROSITE" id="PS50053"/>
    </source>
</evidence>
<dbReference type="Gene3D" id="3.10.20.90">
    <property type="entry name" value="Phosphatidylinositol 3-kinase Catalytic Subunit, Chain A, domain 1"/>
    <property type="match status" value="1"/>
</dbReference>
<dbReference type="InterPro" id="IPR029071">
    <property type="entry name" value="Ubiquitin-like_domsf"/>
</dbReference>
<dbReference type="PROSITE" id="PS50053">
    <property type="entry name" value="UBIQUITIN_2"/>
    <property type="match status" value="1"/>
</dbReference>
<feature type="compositionally biased region" description="Polar residues" evidence="1">
    <location>
        <begin position="228"/>
        <end position="245"/>
    </location>
</feature>
<sequence length="245" mass="28609">MRFEVFIRNERGQTRTVCVDSKEELKNMTVEELRRRSFPKENTVQILIYNGRQLEDDQTLGSYNIITGSTIYACLHLRGGGAEEEFKSSTEETERKLVPEDEEEIKLIPEDEERKLVSEDEEEIKLIPEDEEERKLIPKDEEVSKNSTAEETERKLVPEDKDGDKSYESEIAPPWQKDHLGCFSSTVRPHTFRCGRKRKFESLSSDDIISIYPHLGYKDDDEEKEISRTQSMENLTLMNKNPLQQ</sequence>
<evidence type="ECO:0000313" key="4">
    <source>
        <dbReference type="RefSeq" id="XP_026057821.1"/>
    </source>
</evidence>
<dbReference type="KEGG" id="caua:113042982"/>
<reference evidence="4" key="1">
    <citation type="submission" date="2025-08" db="UniProtKB">
        <authorList>
            <consortium name="RefSeq"/>
        </authorList>
    </citation>
    <scope>IDENTIFICATION</scope>
    <source>
        <strain evidence="4">Wakin</strain>
        <tissue evidence="4">Muscle</tissue>
    </source>
</reference>
<accession>A0A6P6JCE7</accession>
<evidence type="ECO:0000313" key="3">
    <source>
        <dbReference type="Proteomes" id="UP000515129"/>
    </source>
</evidence>
<feature type="region of interest" description="Disordered" evidence="1">
    <location>
        <begin position="128"/>
        <end position="172"/>
    </location>
</feature>
<dbReference type="GeneID" id="113042982"/>
<proteinExistence type="predicted"/>
<organism evidence="3 4">
    <name type="scientific">Carassius auratus</name>
    <name type="common">Goldfish</name>
    <dbReference type="NCBI Taxonomy" id="7957"/>
    <lineage>
        <taxon>Eukaryota</taxon>
        <taxon>Metazoa</taxon>
        <taxon>Chordata</taxon>
        <taxon>Craniata</taxon>
        <taxon>Vertebrata</taxon>
        <taxon>Euteleostomi</taxon>
        <taxon>Actinopterygii</taxon>
        <taxon>Neopterygii</taxon>
        <taxon>Teleostei</taxon>
        <taxon>Ostariophysi</taxon>
        <taxon>Cypriniformes</taxon>
        <taxon>Cyprinidae</taxon>
        <taxon>Cyprininae</taxon>
        <taxon>Carassius</taxon>
    </lineage>
</organism>
<name>A0A6P6JCE7_CARAU</name>
<gene>
    <name evidence="4" type="primary">LOC113042982</name>
</gene>